<accession>W3WPC3</accession>
<dbReference type="KEGG" id="pfy:PFICI_12669"/>
<dbReference type="InterPro" id="IPR027443">
    <property type="entry name" value="IPNS-like_sf"/>
</dbReference>
<dbReference type="GO" id="GO:0016491">
    <property type="term" value="F:oxidoreductase activity"/>
    <property type="evidence" value="ECO:0007669"/>
    <property type="project" value="UniProtKB-KW"/>
</dbReference>
<dbReference type="Pfam" id="PF14226">
    <property type="entry name" value="DIOX_N"/>
    <property type="match status" value="1"/>
</dbReference>
<proteinExistence type="inferred from homology"/>
<dbReference type="PROSITE" id="PS51471">
    <property type="entry name" value="FE2OG_OXY"/>
    <property type="match status" value="1"/>
</dbReference>
<dbReference type="GeneID" id="19277682"/>
<dbReference type="InParanoid" id="W3WPC3"/>
<protein>
    <recommendedName>
        <fullName evidence="3">Fe2OG dioxygenase domain-containing protein</fullName>
    </recommendedName>
</protein>
<dbReference type="OMA" id="TYIRNSH"/>
<keyword evidence="2" id="KW-0560">Oxidoreductase</keyword>
<dbReference type="eggNOG" id="KOG0143">
    <property type="taxonomic scope" value="Eukaryota"/>
</dbReference>
<dbReference type="OrthoDB" id="288590at2759"/>
<keyword evidence="2" id="KW-0479">Metal-binding</keyword>
<dbReference type="HOGENOM" id="CLU_010119_4_0_1"/>
<evidence type="ECO:0000313" key="5">
    <source>
        <dbReference type="Proteomes" id="UP000030651"/>
    </source>
</evidence>
<evidence type="ECO:0000256" key="2">
    <source>
        <dbReference type="RuleBase" id="RU003682"/>
    </source>
</evidence>
<evidence type="ECO:0000256" key="1">
    <source>
        <dbReference type="ARBA" id="ARBA00008056"/>
    </source>
</evidence>
<dbReference type="SUPFAM" id="SSF51197">
    <property type="entry name" value="Clavaminate synthase-like"/>
    <property type="match status" value="1"/>
</dbReference>
<evidence type="ECO:0000313" key="4">
    <source>
        <dbReference type="EMBL" id="ETS75725.1"/>
    </source>
</evidence>
<name>W3WPC3_PESFW</name>
<sequence length="371" mass="41393">MTKDKYTEFTPEHYPPFPDGLPTVELETISLSRLLESAPEEQSRMFEACKGRGFFYLDLRGSKAGRILLEGAERIARVGEETFDLPVDEKMKYAQGIKARTLFGYKWEMRTVPADKYLAFWPRTGVGATVTDKAGTKDTAEFFNVAKNDMIVADDAMRYPWPAPVLEAKPLFREYMQTAHAVGMTILGALAEKLGVDAAAITSQHRIEELAGDHVRITRGPPRETEDMPEIQTPSHTDFGTITILMNWLGGLQVWSESARKAQLNNGQPDSPGEWLWVKPQKGCAIINLGDAAVKFTNGVLCSGRHRVIPSPGTQGKWPRYSIVYFVRPEDKCILKQLRGPGIPDGPEEEGLTAADWIYRQAQGLGTKFDK</sequence>
<dbReference type="GO" id="GO:0046872">
    <property type="term" value="F:metal ion binding"/>
    <property type="evidence" value="ECO:0007669"/>
    <property type="project" value="UniProtKB-KW"/>
</dbReference>
<organism evidence="4 5">
    <name type="scientific">Pestalotiopsis fici (strain W106-1 / CGMCC3.15140)</name>
    <dbReference type="NCBI Taxonomy" id="1229662"/>
    <lineage>
        <taxon>Eukaryota</taxon>
        <taxon>Fungi</taxon>
        <taxon>Dikarya</taxon>
        <taxon>Ascomycota</taxon>
        <taxon>Pezizomycotina</taxon>
        <taxon>Sordariomycetes</taxon>
        <taxon>Xylariomycetidae</taxon>
        <taxon>Amphisphaeriales</taxon>
        <taxon>Sporocadaceae</taxon>
        <taxon>Pestalotiopsis</taxon>
    </lineage>
</organism>
<feature type="domain" description="Fe2OG dioxygenase" evidence="3">
    <location>
        <begin position="211"/>
        <end position="329"/>
    </location>
</feature>
<dbReference type="InterPro" id="IPR044861">
    <property type="entry name" value="IPNS-like_FE2OG_OXY"/>
</dbReference>
<dbReference type="PANTHER" id="PTHR47990">
    <property type="entry name" value="2-OXOGLUTARATE (2OG) AND FE(II)-DEPENDENT OXYGENASE SUPERFAMILY PROTEIN-RELATED"/>
    <property type="match status" value="1"/>
</dbReference>
<dbReference type="GO" id="GO:0044283">
    <property type="term" value="P:small molecule biosynthetic process"/>
    <property type="evidence" value="ECO:0007669"/>
    <property type="project" value="UniProtKB-ARBA"/>
</dbReference>
<dbReference type="Gene3D" id="2.60.120.330">
    <property type="entry name" value="B-lactam Antibiotic, Isopenicillin N Synthase, Chain"/>
    <property type="match status" value="1"/>
</dbReference>
<dbReference type="AlphaFoldDB" id="W3WPC3"/>
<dbReference type="InterPro" id="IPR050231">
    <property type="entry name" value="Iron_ascorbate_oxido_reductase"/>
</dbReference>
<gene>
    <name evidence="4" type="ORF">PFICI_12669</name>
</gene>
<dbReference type="InterPro" id="IPR026992">
    <property type="entry name" value="DIOX_N"/>
</dbReference>
<comment type="similarity">
    <text evidence="1 2">Belongs to the iron/ascorbate-dependent oxidoreductase family.</text>
</comment>
<evidence type="ECO:0000259" key="3">
    <source>
        <dbReference type="PROSITE" id="PS51471"/>
    </source>
</evidence>
<dbReference type="RefSeq" id="XP_007839441.1">
    <property type="nucleotide sequence ID" value="XM_007841250.1"/>
</dbReference>
<dbReference type="InterPro" id="IPR005123">
    <property type="entry name" value="Oxoglu/Fe-dep_dioxygenase_dom"/>
</dbReference>
<reference evidence="5" key="1">
    <citation type="journal article" date="2015" name="BMC Genomics">
        <title>Genomic and transcriptomic analysis of the endophytic fungus Pestalotiopsis fici reveals its lifestyle and high potential for synthesis of natural products.</title>
        <authorList>
            <person name="Wang X."/>
            <person name="Zhang X."/>
            <person name="Liu L."/>
            <person name="Xiang M."/>
            <person name="Wang W."/>
            <person name="Sun X."/>
            <person name="Che Y."/>
            <person name="Guo L."/>
            <person name="Liu G."/>
            <person name="Guo L."/>
            <person name="Wang C."/>
            <person name="Yin W.B."/>
            <person name="Stadler M."/>
            <person name="Zhang X."/>
            <person name="Liu X."/>
        </authorList>
    </citation>
    <scope>NUCLEOTIDE SEQUENCE [LARGE SCALE GENOMIC DNA]</scope>
    <source>
        <strain evidence="5">W106-1 / CGMCC3.15140</strain>
    </source>
</reference>
<dbReference type="EMBL" id="KI912118">
    <property type="protein sequence ID" value="ETS75725.1"/>
    <property type="molecule type" value="Genomic_DNA"/>
</dbReference>
<dbReference type="Proteomes" id="UP000030651">
    <property type="component" value="Unassembled WGS sequence"/>
</dbReference>
<keyword evidence="2" id="KW-0408">Iron</keyword>
<dbReference type="Pfam" id="PF03171">
    <property type="entry name" value="2OG-FeII_Oxy"/>
    <property type="match status" value="1"/>
</dbReference>
<keyword evidence="5" id="KW-1185">Reference proteome</keyword>